<feature type="signal peptide" evidence="3">
    <location>
        <begin position="1"/>
        <end position="25"/>
    </location>
</feature>
<sequence length="723" mass="75208">MRSVWSCSSCVAVFIMALFGLEAMASQTTEAALLEKDTVHRVPKKPQITPPPQPLRLKRRGDDDLTCPVNHSLCPESLGGGCCPDQYECASDACSATTAALGTACGKVGYYWCPITAGQGCCPEGWVCDAVRGCIAPYGVTNTFTSCPTNYNLCPSSYNYGCCPNSMGCGVDACYSTEPFSTTLVDILTITSGGKTITTTQVSAVLTTPTPPPALTAADDGAGVIPKFMPTSVPKASAIPKDNKDDDGGGGLKGAQLGGIIGGAIALLIIVIIAAFLIIRRLKRVESAMESKKGSISGYHSKASYTKTSKTGASKTEMEQSGRFLHVRAPSDADNASADPLMFMTETNTPGDHTGNTSSLVGTPQPGAHGGRHNRSGSDACMVSPHGGGGNNGSGLVSPDPNTGYFDGPSPPPGTHLHKNNGMRESVDSQSTAGLGYHYSTRNQNQNHWRHQSNASELSADGSEITHGVGSPLVGGHARGASGSGLNDVPELDSSGMFVELPATATASNTIFGESPILPVNPNNNRLLPRNSFGGLSPASRRTSNPSSPNPNLIHNSPNPNSPHARNDSTDTNNPLDVLSETAEFIPRSHQQQHTSLDGYYGPSDKQVGQTAAGLGFVPEAWDGSSPGAYPMGFPMISVPGYGLGVASDEGTGGDGDGRDDGHETHDDLEEGEGEGTLDTALDIDEKLEELEGVERGRGKGVQEGQQKGDGQLQGDESEKGKQ</sequence>
<protein>
    <submittedName>
        <fullName evidence="4">Uncharacterized protein</fullName>
    </submittedName>
</protein>
<feature type="compositionally biased region" description="Low complexity" evidence="1">
    <location>
        <begin position="703"/>
        <end position="715"/>
    </location>
</feature>
<keyword evidence="2" id="KW-0812">Transmembrane</keyword>
<evidence type="ECO:0000256" key="1">
    <source>
        <dbReference type="SAM" id="MobiDB-lite"/>
    </source>
</evidence>
<comment type="caution">
    <text evidence="4">The sequence shown here is derived from an EMBL/GenBank/DDBJ whole genome shotgun (WGS) entry which is preliminary data.</text>
</comment>
<name>A0A8S8ZQK9_SORMA</name>
<evidence type="ECO:0000256" key="3">
    <source>
        <dbReference type="SAM" id="SignalP"/>
    </source>
</evidence>
<feature type="compositionally biased region" description="Low complexity" evidence="1">
    <location>
        <begin position="521"/>
        <end position="564"/>
    </location>
</feature>
<feature type="region of interest" description="Disordered" evidence="1">
    <location>
        <begin position="348"/>
        <end position="488"/>
    </location>
</feature>
<proteinExistence type="predicted"/>
<accession>A0A8S8ZQK9</accession>
<feature type="region of interest" description="Disordered" evidence="1">
    <location>
        <begin position="645"/>
        <end position="723"/>
    </location>
</feature>
<dbReference type="EMBL" id="NMPR01000083">
    <property type="protein sequence ID" value="KAA8631206.1"/>
    <property type="molecule type" value="Genomic_DNA"/>
</dbReference>
<keyword evidence="2" id="KW-0472">Membrane</keyword>
<reference evidence="4 5" key="1">
    <citation type="submission" date="2017-07" db="EMBL/GenBank/DDBJ databases">
        <title>Genome sequence of the Sordaria macrospora wild type strain R19027.</title>
        <authorList>
            <person name="Nowrousian M."/>
            <person name="Teichert I."/>
            <person name="Kueck U."/>
        </authorList>
    </citation>
    <scope>NUCLEOTIDE SEQUENCE [LARGE SCALE GENOMIC DNA]</scope>
    <source>
        <strain evidence="4 5">R19027</strain>
        <tissue evidence="4">Mycelium</tissue>
    </source>
</reference>
<organism evidence="4 5">
    <name type="scientific">Sordaria macrospora</name>
    <dbReference type="NCBI Taxonomy" id="5147"/>
    <lineage>
        <taxon>Eukaryota</taxon>
        <taxon>Fungi</taxon>
        <taxon>Dikarya</taxon>
        <taxon>Ascomycota</taxon>
        <taxon>Pezizomycotina</taxon>
        <taxon>Sordariomycetes</taxon>
        <taxon>Sordariomycetidae</taxon>
        <taxon>Sordariales</taxon>
        <taxon>Sordariaceae</taxon>
        <taxon>Sordaria</taxon>
    </lineage>
</organism>
<feature type="transmembrane region" description="Helical" evidence="2">
    <location>
        <begin position="257"/>
        <end position="279"/>
    </location>
</feature>
<feature type="compositionally biased region" description="Polar residues" evidence="1">
    <location>
        <begin position="348"/>
        <end position="362"/>
    </location>
</feature>
<feature type="compositionally biased region" description="Basic and acidic residues" evidence="1">
    <location>
        <begin position="656"/>
        <end position="666"/>
    </location>
</feature>
<gene>
    <name evidence="4" type="ORF">SMACR_04152</name>
</gene>
<keyword evidence="2" id="KW-1133">Transmembrane helix</keyword>
<keyword evidence="3" id="KW-0732">Signal</keyword>
<dbReference type="Proteomes" id="UP000433876">
    <property type="component" value="Unassembled WGS sequence"/>
</dbReference>
<evidence type="ECO:0000256" key="2">
    <source>
        <dbReference type="SAM" id="Phobius"/>
    </source>
</evidence>
<dbReference type="AlphaFoldDB" id="A0A8S8ZQK9"/>
<feature type="region of interest" description="Disordered" evidence="1">
    <location>
        <begin position="513"/>
        <end position="605"/>
    </location>
</feature>
<feature type="chain" id="PRO_5035756098" evidence="3">
    <location>
        <begin position="26"/>
        <end position="723"/>
    </location>
</feature>
<feature type="compositionally biased region" description="Acidic residues" evidence="1">
    <location>
        <begin position="667"/>
        <end position="692"/>
    </location>
</feature>
<dbReference type="VEuPathDB" id="FungiDB:SMAC_04152"/>
<evidence type="ECO:0000313" key="5">
    <source>
        <dbReference type="Proteomes" id="UP000433876"/>
    </source>
</evidence>
<feature type="compositionally biased region" description="Polar residues" evidence="1">
    <location>
        <begin position="440"/>
        <end position="457"/>
    </location>
</feature>
<evidence type="ECO:0000313" key="4">
    <source>
        <dbReference type="EMBL" id="KAA8631206.1"/>
    </source>
</evidence>